<name>A0ABX7NY35_9BACT</name>
<protein>
    <submittedName>
        <fullName evidence="1">Uncharacterized protein</fullName>
    </submittedName>
</protein>
<keyword evidence="2" id="KW-1185">Reference proteome</keyword>
<dbReference type="RefSeq" id="WP_206725402.1">
    <property type="nucleotide sequence ID" value="NZ_CP071090.1"/>
</dbReference>
<reference evidence="1 2" key="1">
    <citation type="submission" date="2021-02" db="EMBL/GenBank/DDBJ databases">
        <title>De Novo genome assembly of isolated myxobacteria.</title>
        <authorList>
            <person name="Stevens D.C."/>
        </authorList>
    </citation>
    <scope>NUCLEOTIDE SEQUENCE [LARGE SCALE GENOMIC DNA]</scope>
    <source>
        <strain evidence="2">SCPEA02</strain>
    </source>
</reference>
<evidence type="ECO:0000313" key="1">
    <source>
        <dbReference type="EMBL" id="QSQ23831.1"/>
    </source>
</evidence>
<evidence type="ECO:0000313" key="2">
    <source>
        <dbReference type="Proteomes" id="UP000662747"/>
    </source>
</evidence>
<organism evidence="1 2">
    <name type="scientific">Pyxidicoccus parkwayensis</name>
    <dbReference type="NCBI Taxonomy" id="2813578"/>
    <lineage>
        <taxon>Bacteria</taxon>
        <taxon>Pseudomonadati</taxon>
        <taxon>Myxococcota</taxon>
        <taxon>Myxococcia</taxon>
        <taxon>Myxococcales</taxon>
        <taxon>Cystobacterineae</taxon>
        <taxon>Myxococcaceae</taxon>
        <taxon>Pyxidicoccus</taxon>
    </lineage>
</organism>
<gene>
    <name evidence="1" type="ORF">JY651_02265</name>
</gene>
<dbReference type="Proteomes" id="UP000662747">
    <property type="component" value="Chromosome"/>
</dbReference>
<dbReference type="EMBL" id="CP071090">
    <property type="protein sequence ID" value="QSQ23831.1"/>
    <property type="molecule type" value="Genomic_DNA"/>
</dbReference>
<accession>A0ABX7NY35</accession>
<sequence length="75" mass="7794">MASATLTTNQYVDIPGTAEVKVSNATGNAGAVRVACPNVPYVDYAVPANGSRNLQIPIGTTRFTNIGAPTLTLTW</sequence>
<proteinExistence type="predicted"/>